<proteinExistence type="predicted"/>
<protein>
    <recommendedName>
        <fullName evidence="3">AB hydrolase-1 domain-containing protein</fullName>
    </recommendedName>
</protein>
<evidence type="ECO:0000313" key="2">
    <source>
        <dbReference type="Proteomes" id="UP000321720"/>
    </source>
</evidence>
<keyword evidence="2" id="KW-1185">Reference proteome</keyword>
<comment type="caution">
    <text evidence="1">The sequence shown here is derived from an EMBL/GenBank/DDBJ whole genome shotgun (WGS) entry which is preliminary data.</text>
</comment>
<dbReference type="SUPFAM" id="SSF53474">
    <property type="entry name" value="alpha/beta-Hydrolases"/>
    <property type="match status" value="1"/>
</dbReference>
<dbReference type="AlphaFoldDB" id="A0A511JE02"/>
<sequence>MLTMLPDDVGVTTRTVDLGEGPLGVAVLEPPVPGPRTFVAAMGYAASLDPFELQRFRLLAHVLGARLVVVETPGCGVRGSRLTAAERWALLRRSDFRPAAGRMLAAAAAADPAAGAAIDASGAGLGIVGYSLGCSLGTAMAREAGARAGAAASALVLVEPVAARRWSSRTLLTATRAEDGLVDAALADNADVVDAVEPWDRRPEDTSAPHRNRLDMLLLAGALRSGGLPDEVAAAGAGRLVVVHGRDSRYGLTEAGAALTARARAAGARADQLEVAGTHALWHSLPAVERIGRFVRDALGDAG</sequence>
<reference evidence="1 2" key="1">
    <citation type="submission" date="2019-07" db="EMBL/GenBank/DDBJ databases">
        <title>Whole genome shotgun sequence of Cellulomonas composti NBRC 100758.</title>
        <authorList>
            <person name="Hosoyama A."/>
            <person name="Uohara A."/>
            <person name="Ohji S."/>
            <person name="Ichikawa N."/>
        </authorList>
    </citation>
    <scope>NUCLEOTIDE SEQUENCE [LARGE SCALE GENOMIC DNA]</scope>
    <source>
        <strain evidence="1 2">NBRC 100758</strain>
    </source>
</reference>
<accession>A0A511JE02</accession>
<dbReference type="EMBL" id="BJWG01000013">
    <property type="protein sequence ID" value="GEL95963.1"/>
    <property type="molecule type" value="Genomic_DNA"/>
</dbReference>
<name>A0A511JE02_9CELL</name>
<dbReference type="InterPro" id="IPR029058">
    <property type="entry name" value="AB_hydrolase_fold"/>
</dbReference>
<dbReference type="Proteomes" id="UP000321720">
    <property type="component" value="Unassembled WGS sequence"/>
</dbReference>
<gene>
    <name evidence="1" type="ORF">CCO02nite_26210</name>
</gene>
<evidence type="ECO:0000313" key="1">
    <source>
        <dbReference type="EMBL" id="GEL95963.1"/>
    </source>
</evidence>
<evidence type="ECO:0008006" key="3">
    <source>
        <dbReference type="Google" id="ProtNLM"/>
    </source>
</evidence>
<dbReference type="Gene3D" id="3.40.50.1820">
    <property type="entry name" value="alpha/beta hydrolase"/>
    <property type="match status" value="1"/>
</dbReference>
<organism evidence="1 2">
    <name type="scientific">Cellulomonas composti</name>
    <dbReference type="NCBI Taxonomy" id="266130"/>
    <lineage>
        <taxon>Bacteria</taxon>
        <taxon>Bacillati</taxon>
        <taxon>Actinomycetota</taxon>
        <taxon>Actinomycetes</taxon>
        <taxon>Micrococcales</taxon>
        <taxon>Cellulomonadaceae</taxon>
        <taxon>Cellulomonas</taxon>
    </lineage>
</organism>